<gene>
    <name evidence="1" type="ORF">SLEP1_g9858</name>
</gene>
<protein>
    <submittedName>
        <fullName evidence="1">Uncharacterized protein</fullName>
    </submittedName>
</protein>
<reference evidence="1 2" key="1">
    <citation type="journal article" date="2021" name="Commun. Biol.">
        <title>The genome of Shorea leprosula (Dipterocarpaceae) highlights the ecological relevance of drought in aseasonal tropical rainforests.</title>
        <authorList>
            <person name="Ng K.K.S."/>
            <person name="Kobayashi M.J."/>
            <person name="Fawcett J.A."/>
            <person name="Hatakeyama M."/>
            <person name="Paape T."/>
            <person name="Ng C.H."/>
            <person name="Ang C.C."/>
            <person name="Tnah L.H."/>
            <person name="Lee C.T."/>
            <person name="Nishiyama T."/>
            <person name="Sese J."/>
            <person name="O'Brien M.J."/>
            <person name="Copetti D."/>
            <person name="Mohd Noor M.I."/>
            <person name="Ong R.C."/>
            <person name="Putra M."/>
            <person name="Sireger I.Z."/>
            <person name="Indrioko S."/>
            <person name="Kosugi Y."/>
            <person name="Izuno A."/>
            <person name="Isagi Y."/>
            <person name="Lee S.L."/>
            <person name="Shimizu K.K."/>
        </authorList>
    </citation>
    <scope>NUCLEOTIDE SEQUENCE [LARGE SCALE GENOMIC DNA]</scope>
    <source>
        <strain evidence="1">214</strain>
    </source>
</reference>
<name>A0AAV5IFM3_9ROSI</name>
<dbReference type="AlphaFoldDB" id="A0AAV5IFM3"/>
<proteinExistence type="predicted"/>
<evidence type="ECO:0000313" key="2">
    <source>
        <dbReference type="Proteomes" id="UP001054252"/>
    </source>
</evidence>
<sequence>MMAESKRYEQEAYVGSYDIEIRGERERALVLVQVLACDRRNLSHSNRSMLEHGHEYFVFPTTFDCLSAAILLPALIKPSC</sequence>
<keyword evidence="2" id="KW-1185">Reference proteome</keyword>
<evidence type="ECO:0000313" key="1">
    <source>
        <dbReference type="EMBL" id="GKU96647.1"/>
    </source>
</evidence>
<accession>A0AAV5IFM3</accession>
<organism evidence="1 2">
    <name type="scientific">Rubroshorea leprosula</name>
    <dbReference type="NCBI Taxonomy" id="152421"/>
    <lineage>
        <taxon>Eukaryota</taxon>
        <taxon>Viridiplantae</taxon>
        <taxon>Streptophyta</taxon>
        <taxon>Embryophyta</taxon>
        <taxon>Tracheophyta</taxon>
        <taxon>Spermatophyta</taxon>
        <taxon>Magnoliopsida</taxon>
        <taxon>eudicotyledons</taxon>
        <taxon>Gunneridae</taxon>
        <taxon>Pentapetalae</taxon>
        <taxon>rosids</taxon>
        <taxon>malvids</taxon>
        <taxon>Malvales</taxon>
        <taxon>Dipterocarpaceae</taxon>
        <taxon>Rubroshorea</taxon>
    </lineage>
</organism>
<comment type="caution">
    <text evidence="1">The sequence shown here is derived from an EMBL/GenBank/DDBJ whole genome shotgun (WGS) entry which is preliminary data.</text>
</comment>
<dbReference type="Proteomes" id="UP001054252">
    <property type="component" value="Unassembled WGS sequence"/>
</dbReference>
<dbReference type="EMBL" id="BPVZ01000010">
    <property type="protein sequence ID" value="GKU96647.1"/>
    <property type="molecule type" value="Genomic_DNA"/>
</dbReference>